<comment type="caution">
    <text evidence="5">The sequence shown here is derived from an EMBL/GenBank/DDBJ whole genome shotgun (WGS) entry which is preliminary data.</text>
</comment>
<sequence length="342" mass="37258">MRVSLIALAAAGAATAIPAYADEVNIYSYRQPELIQPLLDAFTAETGIATNVAFVDKGLVERLQAEGRRSPADIILTVDISRLTEAKDAGVTRPVESETLAANIPPALRDTDNHWFGLTTRARIVYASKDRVAEGEITTYEDLADPKWKGRICTRSGTHVYTLGLLSAVIEHNGEEAAETWLTGLRENLAKDPEGNDRAQVKSIWAGECDISLGNTYYMGAMLDDPEQQEWANSVRIDFPTFADNGKTHVNISGVAMTASAPNEEEALKFMEFLTSPEAQRIYSSVVNEYPTRPDAEIDARVASWGAFTADDTPLTDIASHRAEALKMVERVDFDGGAGTDS</sequence>
<comment type="similarity">
    <text evidence="1">Belongs to the bacterial solute-binding protein 1 family.</text>
</comment>
<reference evidence="5 6" key="1">
    <citation type="submission" date="2019-12" db="EMBL/GenBank/DDBJ databases">
        <authorList>
            <person name="Lee S.D."/>
        </authorList>
    </citation>
    <scope>NUCLEOTIDE SEQUENCE [LARGE SCALE GENOMIC DNA]</scope>
    <source>
        <strain evidence="5 6">GH1-50</strain>
    </source>
</reference>
<accession>A0A7C9MCG1</accession>
<dbReference type="RefSeq" id="WP_160763420.1">
    <property type="nucleotide sequence ID" value="NZ_WUPT01000001.1"/>
</dbReference>
<evidence type="ECO:0000313" key="5">
    <source>
        <dbReference type="EMBL" id="MXQ07551.1"/>
    </source>
</evidence>
<gene>
    <name evidence="5" type="ORF">GQ651_06800</name>
</gene>
<feature type="chain" id="PRO_5029018668" evidence="4">
    <location>
        <begin position="22"/>
        <end position="342"/>
    </location>
</feature>
<keyword evidence="6" id="KW-1185">Reference proteome</keyword>
<feature type="binding site" evidence="3">
    <location>
        <position position="217"/>
    </location>
    <ligand>
        <name>Fe cation</name>
        <dbReference type="ChEBI" id="CHEBI:24875"/>
    </ligand>
</feature>
<proteinExistence type="inferred from homology"/>
<organism evidence="5 6">
    <name type="scientific">Kangsaoukella pontilimi</name>
    <dbReference type="NCBI Taxonomy" id="2691042"/>
    <lineage>
        <taxon>Bacteria</taxon>
        <taxon>Pseudomonadati</taxon>
        <taxon>Pseudomonadota</taxon>
        <taxon>Alphaproteobacteria</taxon>
        <taxon>Rhodobacterales</taxon>
        <taxon>Paracoccaceae</taxon>
        <taxon>Kangsaoukella</taxon>
    </lineage>
</organism>
<keyword evidence="3" id="KW-0408">Iron</keyword>
<evidence type="ECO:0000256" key="3">
    <source>
        <dbReference type="PIRSR" id="PIRSR002825-1"/>
    </source>
</evidence>
<keyword evidence="2 4" id="KW-0732">Signal</keyword>
<evidence type="ECO:0000256" key="2">
    <source>
        <dbReference type="ARBA" id="ARBA00022729"/>
    </source>
</evidence>
<dbReference type="Gene3D" id="3.40.190.10">
    <property type="entry name" value="Periplasmic binding protein-like II"/>
    <property type="match status" value="2"/>
</dbReference>
<dbReference type="Pfam" id="PF13416">
    <property type="entry name" value="SBP_bac_8"/>
    <property type="match status" value="1"/>
</dbReference>
<evidence type="ECO:0000313" key="6">
    <source>
        <dbReference type="Proteomes" id="UP000480350"/>
    </source>
</evidence>
<dbReference type="CDD" id="cd13542">
    <property type="entry name" value="PBP2_FutA1_ilke"/>
    <property type="match status" value="1"/>
</dbReference>
<dbReference type="SUPFAM" id="SSF53850">
    <property type="entry name" value="Periplasmic binding protein-like II"/>
    <property type="match status" value="1"/>
</dbReference>
<keyword evidence="3" id="KW-0479">Metal-binding</keyword>
<protein>
    <submittedName>
        <fullName evidence="5">Extracellular solute-binding protein</fullName>
    </submittedName>
</protein>
<dbReference type="InterPro" id="IPR006059">
    <property type="entry name" value="SBP"/>
</dbReference>
<dbReference type="PANTHER" id="PTHR30006:SF15">
    <property type="entry name" value="IRON-UTILIZATION PERIPLASMIC PROTEIN"/>
    <property type="match status" value="1"/>
</dbReference>
<dbReference type="InterPro" id="IPR026045">
    <property type="entry name" value="Ferric-bd"/>
</dbReference>
<dbReference type="AlphaFoldDB" id="A0A7C9MCG1"/>
<evidence type="ECO:0000256" key="4">
    <source>
        <dbReference type="SAM" id="SignalP"/>
    </source>
</evidence>
<evidence type="ECO:0000256" key="1">
    <source>
        <dbReference type="ARBA" id="ARBA00008520"/>
    </source>
</evidence>
<dbReference type="EMBL" id="WUPT01000001">
    <property type="protein sequence ID" value="MXQ07551.1"/>
    <property type="molecule type" value="Genomic_DNA"/>
</dbReference>
<dbReference type="GO" id="GO:0030288">
    <property type="term" value="C:outer membrane-bounded periplasmic space"/>
    <property type="evidence" value="ECO:0007669"/>
    <property type="project" value="TreeGrafter"/>
</dbReference>
<dbReference type="Proteomes" id="UP000480350">
    <property type="component" value="Unassembled WGS sequence"/>
</dbReference>
<dbReference type="PANTHER" id="PTHR30006">
    <property type="entry name" value="THIAMINE-BINDING PERIPLASMIC PROTEIN-RELATED"/>
    <property type="match status" value="1"/>
</dbReference>
<name>A0A7C9MCG1_9RHOB</name>
<dbReference type="GO" id="GO:0046872">
    <property type="term" value="F:metal ion binding"/>
    <property type="evidence" value="ECO:0007669"/>
    <property type="project" value="UniProtKB-KW"/>
</dbReference>
<feature type="signal peptide" evidence="4">
    <location>
        <begin position="1"/>
        <end position="21"/>
    </location>
</feature>
<dbReference type="PIRSF" id="PIRSF002825">
    <property type="entry name" value="CfbpA"/>
    <property type="match status" value="1"/>
</dbReference>
<feature type="binding site" evidence="3">
    <location>
        <position position="218"/>
    </location>
    <ligand>
        <name>Fe cation</name>
        <dbReference type="ChEBI" id="CHEBI:24875"/>
    </ligand>
</feature>
<reference evidence="5 6" key="2">
    <citation type="submission" date="2020-03" db="EMBL/GenBank/DDBJ databases">
        <title>Kangsaoukella pontilimi gen. nov., sp. nov., a new member of the family Rhodobacteraceae isolated from a tidal mudflat.</title>
        <authorList>
            <person name="Kim I.S."/>
        </authorList>
    </citation>
    <scope>NUCLEOTIDE SEQUENCE [LARGE SCALE GENOMIC DNA]</scope>
    <source>
        <strain evidence="5 6">GH1-50</strain>
    </source>
</reference>